<accession>A0A6J6U0S1</accession>
<sequence>MSNLPFGFGFGSDDANSGDSSSGNANSGNSGQTPFDMNSIGAALQQLGAFLQNAGSSGSTGPVNWEMVRDVARQQLASPEAGGDRVVADAEARAVTDALHLADVWLDEATVLPATAGAPLAWSRSQWLEQTLPMWQRYVEPIAQHMQQVVGGAMPNAADVAGLDSEALNAALPEQFRAMFPGGIPAEMVSMMQPMLGMAQQLGAAAFSMQLGNALAALAREVVSAGDIGIPLLPAATCAMLPRNVEQLGEGIGVDSSDVRLYLALRESAHQRLFSHVPWLRARMIGAIEEYARGIRVDPERLQEVMSDVDLSDPQALQGLMSSGLLQPQDTSEQRAAIARLETLLALVEGWVDDVVSVAAGARLPTAQALQETMRRRRAAGGPAERTFSSLVGMDLRPRALREAATLFAAVRATGGIEARDALWVHPDMLPSAEDLADPLGFIERSRGPLDLGSPDQDSRDQGSRDQDSPDQEPGE</sequence>
<organism evidence="2">
    <name type="scientific">freshwater metagenome</name>
    <dbReference type="NCBI Taxonomy" id="449393"/>
    <lineage>
        <taxon>unclassified sequences</taxon>
        <taxon>metagenomes</taxon>
        <taxon>ecological metagenomes</taxon>
    </lineage>
</organism>
<dbReference type="SUPFAM" id="SSF55486">
    <property type="entry name" value="Metalloproteases ('zincins'), catalytic domain"/>
    <property type="match status" value="1"/>
</dbReference>
<feature type="compositionally biased region" description="Basic and acidic residues" evidence="1">
    <location>
        <begin position="457"/>
        <end position="468"/>
    </location>
</feature>
<gene>
    <name evidence="2" type="ORF">UFOPK2786_01342</name>
</gene>
<feature type="region of interest" description="Disordered" evidence="1">
    <location>
        <begin position="11"/>
        <end position="37"/>
    </location>
</feature>
<proteinExistence type="predicted"/>
<dbReference type="PANTHER" id="PTHR39420">
    <property type="match status" value="1"/>
</dbReference>
<dbReference type="EMBL" id="CAEZYW010000226">
    <property type="protein sequence ID" value="CAB4752039.1"/>
    <property type="molecule type" value="Genomic_DNA"/>
</dbReference>
<dbReference type="Pfam" id="PF10103">
    <property type="entry name" value="Zincin_2"/>
    <property type="match status" value="1"/>
</dbReference>
<dbReference type="PANTHER" id="PTHR39420:SF2">
    <property type="entry name" value="HYDROLASE"/>
    <property type="match status" value="1"/>
</dbReference>
<feature type="region of interest" description="Disordered" evidence="1">
    <location>
        <begin position="440"/>
        <end position="476"/>
    </location>
</feature>
<evidence type="ECO:0000313" key="2">
    <source>
        <dbReference type="EMBL" id="CAB4752039.1"/>
    </source>
</evidence>
<name>A0A6J6U0S1_9ZZZZ</name>
<dbReference type="NCBIfam" id="TIGR03624">
    <property type="entry name" value="putative hydrolase"/>
    <property type="match status" value="1"/>
</dbReference>
<protein>
    <submittedName>
        <fullName evidence="2">Unannotated protein</fullName>
    </submittedName>
</protein>
<reference evidence="2" key="1">
    <citation type="submission" date="2020-05" db="EMBL/GenBank/DDBJ databases">
        <authorList>
            <person name="Chiriac C."/>
            <person name="Salcher M."/>
            <person name="Ghai R."/>
            <person name="Kavagutti S V."/>
        </authorList>
    </citation>
    <scope>NUCLEOTIDE SEQUENCE</scope>
</reference>
<dbReference type="AlphaFoldDB" id="A0A6J6U0S1"/>
<dbReference type="Gene3D" id="1.20.150.30">
    <property type="entry name" value="Zincin-like metallopeptidase, N-terminal domain"/>
    <property type="match status" value="1"/>
</dbReference>
<dbReference type="InterPro" id="IPR042271">
    <property type="entry name" value="Zinicin_2_N"/>
</dbReference>
<feature type="compositionally biased region" description="Low complexity" evidence="1">
    <location>
        <begin position="11"/>
        <end position="31"/>
    </location>
</feature>
<evidence type="ECO:0000256" key="1">
    <source>
        <dbReference type="SAM" id="MobiDB-lite"/>
    </source>
</evidence>
<dbReference type="InterPro" id="IPR018766">
    <property type="entry name" value="Zinicin_2"/>
</dbReference>